<name>A0A2T9YIW6_9FUNG</name>
<feature type="domain" description="Alanine racemase N-terminal" evidence="5">
    <location>
        <begin position="31"/>
        <end position="234"/>
    </location>
</feature>
<evidence type="ECO:0000259" key="5">
    <source>
        <dbReference type="Pfam" id="PF01168"/>
    </source>
</evidence>
<evidence type="ECO:0000313" key="6">
    <source>
        <dbReference type="EMBL" id="PVU92270.1"/>
    </source>
</evidence>
<evidence type="ECO:0000256" key="1">
    <source>
        <dbReference type="ARBA" id="ARBA00022898"/>
    </source>
</evidence>
<dbReference type="FunFam" id="3.20.20.10:FF:000018">
    <property type="entry name" value="Pyridoxal phosphate homeostasis protein"/>
    <property type="match status" value="1"/>
</dbReference>
<dbReference type="Proteomes" id="UP000245699">
    <property type="component" value="Unassembled WGS sequence"/>
</dbReference>
<dbReference type="Gene3D" id="3.20.20.10">
    <property type="entry name" value="Alanine racemase"/>
    <property type="match status" value="1"/>
</dbReference>
<sequence>MNSDLVPTLERENELIENINDVLSDVEAKKVNEARLVLVSKTKPASDIVASLKTGQLHFGENYTQELVEKAKVLPKEIKWHYIGRLQSNKCKTLAEIPNLWAVETIDGKSKAKKMNDAWAAAGNKNKLNIYVQVNTSEEPNKGGVETVDLEETLAYIMEECHNLNLLGIMTIGSVENSNVVPNPDFLKMGELRKNNEAKLGTKLELSMGMTQDFEHALELGSNNVRVGQKIFGKRAPKNVPN</sequence>
<evidence type="ECO:0000256" key="4">
    <source>
        <dbReference type="RuleBase" id="RU004514"/>
    </source>
</evidence>
<evidence type="ECO:0000256" key="3">
    <source>
        <dbReference type="PIRSR" id="PIRSR004848-1"/>
    </source>
</evidence>
<protein>
    <recommendedName>
        <fullName evidence="2">Pyridoxal phosphate homeostasis protein</fullName>
        <shortName evidence="2">PLP homeostasis protein</shortName>
    </recommendedName>
</protein>
<dbReference type="Pfam" id="PF01168">
    <property type="entry name" value="Ala_racemase_N"/>
    <property type="match status" value="1"/>
</dbReference>
<dbReference type="PIRSF" id="PIRSF004848">
    <property type="entry name" value="YBL036c_PLPDEIII"/>
    <property type="match status" value="1"/>
</dbReference>
<dbReference type="NCBIfam" id="TIGR00044">
    <property type="entry name" value="YggS family pyridoxal phosphate-dependent enzyme"/>
    <property type="match status" value="1"/>
</dbReference>
<accession>A0A2T9YIW6</accession>
<dbReference type="OrthoDB" id="10264196at2759"/>
<dbReference type="InterPro" id="IPR029066">
    <property type="entry name" value="PLP-binding_barrel"/>
</dbReference>
<dbReference type="PANTHER" id="PTHR10146">
    <property type="entry name" value="PROLINE SYNTHETASE CO-TRANSCRIBED BACTERIAL HOMOLOG PROTEIN"/>
    <property type="match status" value="1"/>
</dbReference>
<dbReference type="SUPFAM" id="SSF51419">
    <property type="entry name" value="PLP-binding barrel"/>
    <property type="match status" value="1"/>
</dbReference>
<comment type="caution">
    <text evidence="6">The sequence shown here is derived from an EMBL/GenBank/DDBJ whole genome shotgun (WGS) entry which is preliminary data.</text>
</comment>
<dbReference type="InterPro" id="IPR011078">
    <property type="entry name" value="PyrdxlP_homeostasis"/>
</dbReference>
<keyword evidence="7" id="KW-1185">Reference proteome</keyword>
<proteinExistence type="inferred from homology"/>
<dbReference type="STRING" id="61424.A0A2T9YIW6"/>
<comment type="cofactor">
    <cofactor evidence="3">
        <name>pyridoxal 5'-phosphate</name>
        <dbReference type="ChEBI" id="CHEBI:597326"/>
    </cofactor>
</comment>
<feature type="modified residue" description="N6-(pyridoxal phosphate)lysine" evidence="2 3">
    <location>
        <position position="41"/>
    </location>
</feature>
<dbReference type="PANTHER" id="PTHR10146:SF14">
    <property type="entry name" value="PYRIDOXAL PHOSPHATE HOMEOSTASIS PROTEIN"/>
    <property type="match status" value="1"/>
</dbReference>
<keyword evidence="1 2" id="KW-0663">Pyridoxal phosphate</keyword>
<dbReference type="AlphaFoldDB" id="A0A2T9YIW6"/>
<gene>
    <name evidence="6" type="ORF">BB559_003769</name>
</gene>
<dbReference type="GO" id="GO:0030170">
    <property type="term" value="F:pyridoxal phosphate binding"/>
    <property type="evidence" value="ECO:0007669"/>
    <property type="project" value="UniProtKB-UniRule"/>
</dbReference>
<dbReference type="InterPro" id="IPR001608">
    <property type="entry name" value="Ala_racemase_N"/>
</dbReference>
<dbReference type="EMBL" id="MBFT01000379">
    <property type="protein sequence ID" value="PVU92270.1"/>
    <property type="molecule type" value="Genomic_DNA"/>
</dbReference>
<dbReference type="CDD" id="cd06822">
    <property type="entry name" value="PLPDE_III_YBL036c_euk"/>
    <property type="match status" value="1"/>
</dbReference>
<organism evidence="6 7">
    <name type="scientific">Furculomyces boomerangus</name>
    <dbReference type="NCBI Taxonomy" id="61424"/>
    <lineage>
        <taxon>Eukaryota</taxon>
        <taxon>Fungi</taxon>
        <taxon>Fungi incertae sedis</taxon>
        <taxon>Zoopagomycota</taxon>
        <taxon>Kickxellomycotina</taxon>
        <taxon>Harpellomycetes</taxon>
        <taxon>Harpellales</taxon>
        <taxon>Harpellaceae</taxon>
        <taxon>Furculomyces</taxon>
    </lineage>
</organism>
<evidence type="ECO:0000313" key="7">
    <source>
        <dbReference type="Proteomes" id="UP000245699"/>
    </source>
</evidence>
<reference evidence="6 7" key="1">
    <citation type="journal article" date="2018" name="MBio">
        <title>Comparative Genomics Reveals the Core Gene Toolbox for the Fungus-Insect Symbiosis.</title>
        <authorList>
            <person name="Wang Y."/>
            <person name="Stata M."/>
            <person name="Wang W."/>
            <person name="Stajich J.E."/>
            <person name="White M.M."/>
            <person name="Moncalvo J.M."/>
        </authorList>
    </citation>
    <scope>NUCLEOTIDE SEQUENCE [LARGE SCALE GENOMIC DNA]</scope>
    <source>
        <strain evidence="6 7">AUS-77-4</strain>
    </source>
</reference>
<comment type="function">
    <text evidence="2">Pyridoxal 5'-phosphate (PLP)-binding protein, which may be involved in intracellular homeostatic regulation of pyridoxal 5'-phosphate (PLP), the active form of vitamin B6.</text>
</comment>
<comment type="similarity">
    <text evidence="2 4">Belongs to the pyridoxal phosphate-binding protein YggS/PROSC family.</text>
</comment>
<evidence type="ECO:0000256" key="2">
    <source>
        <dbReference type="HAMAP-Rule" id="MF_03225"/>
    </source>
</evidence>
<dbReference type="HAMAP" id="MF_02087">
    <property type="entry name" value="PLP_homeostasis"/>
    <property type="match status" value="1"/>
</dbReference>